<dbReference type="EMBL" id="LSRQ01000421">
    <property type="protein sequence ID" value="OAY82957.1"/>
    <property type="molecule type" value="Genomic_DNA"/>
</dbReference>
<accession>A0A199W0G9</accession>
<dbReference type="AlphaFoldDB" id="A0A199W0G9"/>
<evidence type="ECO:0000256" key="2">
    <source>
        <dbReference type="ARBA" id="ARBA00022737"/>
    </source>
</evidence>
<proteinExistence type="predicted"/>
<dbReference type="Pfam" id="PF01344">
    <property type="entry name" value="Kelch_1"/>
    <property type="match status" value="1"/>
</dbReference>
<dbReference type="InterPro" id="IPR036047">
    <property type="entry name" value="F-box-like_dom_sf"/>
</dbReference>
<dbReference type="Gene3D" id="2.120.10.80">
    <property type="entry name" value="Kelch-type beta propeller"/>
    <property type="match status" value="1"/>
</dbReference>
<dbReference type="SMART" id="SM00612">
    <property type="entry name" value="Kelch"/>
    <property type="match status" value="2"/>
</dbReference>
<dbReference type="PANTHER" id="PTHR46344:SF16">
    <property type="entry name" value="KELCH MOTIF FAMILY PROTEIN, EXPRESSED"/>
    <property type="match status" value="1"/>
</dbReference>
<dbReference type="SMART" id="SM00256">
    <property type="entry name" value="FBOX"/>
    <property type="match status" value="1"/>
</dbReference>
<dbReference type="STRING" id="4615.A0A199W0G9"/>
<keyword evidence="1" id="KW-0880">Kelch repeat</keyword>
<evidence type="ECO:0000313" key="6">
    <source>
        <dbReference type="Proteomes" id="UP000092600"/>
    </source>
</evidence>
<dbReference type="Proteomes" id="UP000092600">
    <property type="component" value="Unassembled WGS sequence"/>
</dbReference>
<name>A0A199W0G9_ANACO</name>
<protein>
    <submittedName>
        <fullName evidence="5">F-box/kelch-repeat protein</fullName>
    </submittedName>
</protein>
<evidence type="ECO:0000259" key="4">
    <source>
        <dbReference type="SMART" id="SM00256"/>
    </source>
</evidence>
<evidence type="ECO:0000256" key="3">
    <source>
        <dbReference type="SAM" id="MobiDB-lite"/>
    </source>
</evidence>
<comment type="caution">
    <text evidence="5">The sequence shown here is derived from an EMBL/GenBank/DDBJ whole genome shotgun (WGS) entry which is preliminary data.</text>
</comment>
<dbReference type="SUPFAM" id="SSF81383">
    <property type="entry name" value="F-box domain"/>
    <property type="match status" value="1"/>
</dbReference>
<dbReference type="InterPro" id="IPR006652">
    <property type="entry name" value="Kelch_1"/>
</dbReference>
<organism evidence="5 6">
    <name type="scientific">Ananas comosus</name>
    <name type="common">Pineapple</name>
    <name type="synonym">Ananas ananas</name>
    <dbReference type="NCBI Taxonomy" id="4615"/>
    <lineage>
        <taxon>Eukaryota</taxon>
        <taxon>Viridiplantae</taxon>
        <taxon>Streptophyta</taxon>
        <taxon>Embryophyta</taxon>
        <taxon>Tracheophyta</taxon>
        <taxon>Spermatophyta</taxon>
        <taxon>Magnoliopsida</taxon>
        <taxon>Liliopsida</taxon>
        <taxon>Poales</taxon>
        <taxon>Bromeliaceae</taxon>
        <taxon>Bromelioideae</taxon>
        <taxon>Ananas</taxon>
    </lineage>
</organism>
<dbReference type="InterPro" id="IPR001810">
    <property type="entry name" value="F-box_dom"/>
</dbReference>
<reference evidence="5 6" key="1">
    <citation type="journal article" date="2016" name="DNA Res.">
        <title>The draft genome of MD-2 pineapple using hybrid error correction of long reads.</title>
        <authorList>
            <person name="Redwan R.M."/>
            <person name="Saidin A."/>
            <person name="Kumar S.V."/>
        </authorList>
    </citation>
    <scope>NUCLEOTIDE SEQUENCE [LARGE SCALE GENOMIC DNA]</scope>
    <source>
        <strain evidence="6">cv. MD2</strain>
        <tissue evidence="5">Leaf</tissue>
    </source>
</reference>
<sequence length="457" mass="51657">MINQQTGHVSSYIVLLRGVLRGAHLLEFHWPSSGSPKGHLRPVWAPTSGATEILMRERERAESERGRGELRVSLGFSVFPEIGCLVDAGLKTVAGAKKYVPGSKLCVQPNLRASIHPSRPKSQRSDRSRSQSPLLPGLPDDLAIACLIRVPRADHCKLRLVCRRWCRLLAGNYFYALRRTLGIAEEWVYVIKRDKDGRISWDAFDPVYQLWHPLPPLPAEYSGALGGSMRRVIFYSARTNKWHRAPDMLRRRHFFGSCVMNNCLYVAGGESEGGHRSLKSAEVYDPIKNRWSFVSDMSTAMVPFIGVVYEGKWYLKGLGDQRQVLNEVYEPETDSWCSWVEKPKSVFERPALHSGLIYDARSHSWSEFIDSKQHLGSSRALEAAALVPFRGKLCIIAQGEGNGGQIKTFVTNLWSNIAERNRPKILLWSSLLRRVVWIGGSQLTSSRSSPETRQDMW</sequence>
<evidence type="ECO:0000256" key="1">
    <source>
        <dbReference type="ARBA" id="ARBA00022441"/>
    </source>
</evidence>
<feature type="domain" description="F-box" evidence="4">
    <location>
        <begin position="138"/>
        <end position="178"/>
    </location>
</feature>
<dbReference type="Pfam" id="PF00646">
    <property type="entry name" value="F-box"/>
    <property type="match status" value="1"/>
</dbReference>
<gene>
    <name evidence="5" type="ORF">ACMD2_05153</name>
</gene>
<evidence type="ECO:0000313" key="5">
    <source>
        <dbReference type="EMBL" id="OAY82957.1"/>
    </source>
</evidence>
<dbReference type="CDD" id="cd22152">
    <property type="entry name" value="F-box_AtAFR-like"/>
    <property type="match status" value="1"/>
</dbReference>
<dbReference type="InterPro" id="IPR015915">
    <property type="entry name" value="Kelch-typ_b-propeller"/>
</dbReference>
<dbReference type="PANTHER" id="PTHR46344">
    <property type="entry name" value="OS02G0202900 PROTEIN"/>
    <property type="match status" value="1"/>
</dbReference>
<dbReference type="SUPFAM" id="SSF117281">
    <property type="entry name" value="Kelch motif"/>
    <property type="match status" value="1"/>
</dbReference>
<keyword evidence="2" id="KW-0677">Repeat</keyword>
<feature type="region of interest" description="Disordered" evidence="3">
    <location>
        <begin position="114"/>
        <end position="135"/>
    </location>
</feature>